<accession>A0A6J4SIF7</accession>
<reference evidence="2" key="1">
    <citation type="submission" date="2020-02" db="EMBL/GenBank/DDBJ databases">
        <authorList>
            <person name="Meier V. D."/>
        </authorList>
    </citation>
    <scope>NUCLEOTIDE SEQUENCE</scope>
    <source>
        <strain evidence="2">AVDCRST_MAG13</strain>
    </source>
</reference>
<keyword evidence="1" id="KW-0732">Signal</keyword>
<feature type="chain" id="PRO_5039488408" description="Blue (type 1) copper domain-containing protein" evidence="1">
    <location>
        <begin position="22"/>
        <end position="356"/>
    </location>
</feature>
<dbReference type="InterPro" id="IPR052721">
    <property type="entry name" value="ET_Amicyanin"/>
</dbReference>
<organism evidence="2">
    <name type="scientific">uncultured Solirubrobacteraceae bacterium</name>
    <dbReference type="NCBI Taxonomy" id="1162706"/>
    <lineage>
        <taxon>Bacteria</taxon>
        <taxon>Bacillati</taxon>
        <taxon>Actinomycetota</taxon>
        <taxon>Thermoleophilia</taxon>
        <taxon>Solirubrobacterales</taxon>
        <taxon>Solirubrobacteraceae</taxon>
        <taxon>environmental samples</taxon>
    </lineage>
</organism>
<dbReference type="EMBL" id="CADCVO010000353">
    <property type="protein sequence ID" value="CAA9500189.1"/>
    <property type="molecule type" value="Genomic_DNA"/>
</dbReference>
<feature type="signal peptide" evidence="1">
    <location>
        <begin position="1"/>
        <end position="21"/>
    </location>
</feature>
<dbReference type="Gene3D" id="2.60.40.420">
    <property type="entry name" value="Cupredoxins - blue copper proteins"/>
    <property type="match status" value="2"/>
</dbReference>
<name>A0A6J4SIF7_9ACTN</name>
<dbReference type="AlphaFoldDB" id="A0A6J4SIF7"/>
<dbReference type="PANTHER" id="PTHR36507:SF1">
    <property type="entry name" value="BLL1555 PROTEIN"/>
    <property type="match status" value="1"/>
</dbReference>
<dbReference type="PANTHER" id="PTHR36507">
    <property type="entry name" value="BLL1555 PROTEIN"/>
    <property type="match status" value="1"/>
</dbReference>
<protein>
    <recommendedName>
        <fullName evidence="3">Blue (type 1) copper domain-containing protein</fullName>
    </recommendedName>
</protein>
<dbReference type="SUPFAM" id="SSF49503">
    <property type="entry name" value="Cupredoxins"/>
    <property type="match status" value="2"/>
</dbReference>
<dbReference type="InterPro" id="IPR008972">
    <property type="entry name" value="Cupredoxin"/>
</dbReference>
<proteinExistence type="predicted"/>
<evidence type="ECO:0008006" key="3">
    <source>
        <dbReference type="Google" id="ProtNLM"/>
    </source>
</evidence>
<evidence type="ECO:0000256" key="1">
    <source>
        <dbReference type="SAM" id="SignalP"/>
    </source>
</evidence>
<evidence type="ECO:0000313" key="2">
    <source>
        <dbReference type="EMBL" id="CAA9500189.1"/>
    </source>
</evidence>
<sequence length="356" mass="37441">MRTRIAMVASAVIAVAVPASAEAATKTVDAGTPGSAQRAFRPYAADVNAFFPSSVTIRVGDSVRFRPSGFHNVDIPARGETPLPTFMPNGQKVAGAVDAAGAPYWFNGLDVIGPNPAVFAPGSWGKRVSYDGTRRVQSGAPTGPRTKPMTVRFTKAGSVTYFCDIHPGMKGTVRVRGRSARVPSARADAARKKAQVALALRRAKQAAAVRPADKTTVLLGSAERGGVESFKFFPSRLTVSTGDTVTFRMDRGSYEAHTATTGPGSPEDRESFLGRLFGSLEGPAPDPAVVYPSDPPSGAAQLTKASHGNGFWNSGVLDALNASPLPESNTVRIAEPGTYTFYCAIHPFMKGTVVAR</sequence>
<gene>
    <name evidence="2" type="ORF">AVDCRST_MAG13-2199</name>
</gene>